<comment type="similarity">
    <text evidence="3 7">Belongs to the flagella basal body rod proteins family.</text>
</comment>
<name>A0ABU5DT91_9PROT</name>
<sequence>MSLTGALNAAVASLRVNQASISVLSANIAHVNDPNYTKKTLNRESIVLGDSQVGSVAVAGYSTAVSENLRKQMETLIAGSGTSGAQNELMSRVQQLLGTSTDQAALPSLLSQFTAAWQTLQATPESKSAQTAVIRYGQQLTEEVNRVAAGIDSLDSEVKDETTQSVDALNGLLEQVFELNVRLRSASENGAERADLIDQRDNLVRQVAQYVDVRTVERENGAIALFTPAGLSLVDGPPSNFTFDGTNIFRAEDPKTPIESLFREGKIRALVDFRLDNSSKAVPVSTDPATEVLRKLRSQLDQVAKAMTSTTGSTFSSAYDAAGQSLRVVMSFQTTVAAQPASPQYTTVGLTGDLRPGDVFEIDINGRTFSYTAQANDATLDAIAGKLAGLINGDTTLGVTAVAGAGAIQLSGTANDTPYSVKTLANGEPPELKSGFFIGSDRFTFAVNESLLDGTQQLKKNSASDVVTALNSTDRTFVAAGLTVSGVSYKGMMINIVGTSVANAKSIADQAKFDSESLKQTEQRYQADVGVNLDEELANLQVLQNAYAASARLLTVVQQLFDTLQAAVSR</sequence>
<dbReference type="Pfam" id="PF22638">
    <property type="entry name" value="FlgK_D1"/>
    <property type="match status" value="1"/>
</dbReference>
<keyword evidence="10" id="KW-0969">Cilium</keyword>
<keyword evidence="6 7" id="KW-0975">Bacterial flagellum</keyword>
<gene>
    <name evidence="7 10" type="primary">flgK</name>
    <name evidence="10" type="ORF">SMD31_01415</name>
</gene>
<evidence type="ECO:0000256" key="5">
    <source>
        <dbReference type="ARBA" id="ARBA00022525"/>
    </source>
</evidence>
<keyword evidence="5 7" id="KW-0964">Secreted</keyword>
<feature type="domain" description="Flagellar hook-associated protein FlgK helical" evidence="9">
    <location>
        <begin position="90"/>
        <end position="324"/>
    </location>
</feature>
<evidence type="ECO:0000256" key="3">
    <source>
        <dbReference type="ARBA" id="ARBA00009677"/>
    </source>
</evidence>
<evidence type="ECO:0000313" key="10">
    <source>
        <dbReference type="EMBL" id="MDY0870555.1"/>
    </source>
</evidence>
<dbReference type="PRINTS" id="PR01005">
    <property type="entry name" value="FLGHOOKAP1"/>
</dbReference>
<reference evidence="10 11" key="1">
    <citation type="journal article" date="2013" name="Antonie Van Leeuwenhoek">
        <title>Dongia rigui sp. nov., isolated from freshwater of a large wetland in Korea.</title>
        <authorList>
            <person name="Baik K.S."/>
            <person name="Hwang Y.M."/>
            <person name="Choi J.S."/>
            <person name="Kwon J."/>
            <person name="Seong C.N."/>
        </authorList>
    </citation>
    <scope>NUCLEOTIDE SEQUENCE [LARGE SCALE GENOMIC DNA]</scope>
    <source>
        <strain evidence="10 11">04SU4-P</strain>
    </source>
</reference>
<dbReference type="RefSeq" id="WP_320498826.1">
    <property type="nucleotide sequence ID" value="NZ_JAXCLX010000001.1"/>
</dbReference>
<evidence type="ECO:0000256" key="1">
    <source>
        <dbReference type="ARBA" id="ARBA00004365"/>
    </source>
</evidence>
<evidence type="ECO:0000259" key="9">
    <source>
        <dbReference type="Pfam" id="PF22638"/>
    </source>
</evidence>
<dbReference type="EMBL" id="JAXCLX010000001">
    <property type="protein sequence ID" value="MDY0870555.1"/>
    <property type="molecule type" value="Genomic_DNA"/>
</dbReference>
<feature type="domain" description="Flagellar basal-body/hook protein C-terminal" evidence="8">
    <location>
        <begin position="524"/>
        <end position="564"/>
    </location>
</feature>
<dbReference type="Pfam" id="PF06429">
    <property type="entry name" value="Flg_bbr_C"/>
    <property type="match status" value="1"/>
</dbReference>
<accession>A0ABU5DT91</accession>
<comment type="subcellular location">
    <subcellularLocation>
        <location evidence="1 7">Bacterial flagellum</location>
    </subcellularLocation>
    <subcellularLocation>
        <location evidence="2 7">Secreted</location>
    </subcellularLocation>
</comment>
<evidence type="ECO:0000313" key="11">
    <source>
        <dbReference type="Proteomes" id="UP001271769"/>
    </source>
</evidence>
<comment type="caution">
    <text evidence="10">The sequence shown here is derived from an EMBL/GenBank/DDBJ whole genome shotgun (WGS) entry which is preliminary data.</text>
</comment>
<dbReference type="PANTHER" id="PTHR30033:SF2">
    <property type="entry name" value="FLAGELLAR HOOK PROTEIN"/>
    <property type="match status" value="1"/>
</dbReference>
<evidence type="ECO:0000256" key="6">
    <source>
        <dbReference type="ARBA" id="ARBA00023143"/>
    </source>
</evidence>
<evidence type="ECO:0000259" key="8">
    <source>
        <dbReference type="Pfam" id="PF06429"/>
    </source>
</evidence>
<keyword evidence="10" id="KW-0282">Flagellum</keyword>
<proteinExistence type="inferred from homology"/>
<dbReference type="SUPFAM" id="SSF64518">
    <property type="entry name" value="Phase 1 flagellin"/>
    <property type="match status" value="1"/>
</dbReference>
<dbReference type="NCBIfam" id="TIGR02492">
    <property type="entry name" value="flgK_ends"/>
    <property type="match status" value="1"/>
</dbReference>
<dbReference type="InterPro" id="IPR053927">
    <property type="entry name" value="FlgK_helical"/>
</dbReference>
<dbReference type="InterPro" id="IPR002371">
    <property type="entry name" value="FlgK"/>
</dbReference>
<keyword evidence="11" id="KW-1185">Reference proteome</keyword>
<protein>
    <recommendedName>
        <fullName evidence="4 7">Flagellar hook-associated protein 1</fullName>
        <shortName evidence="7">HAP1</shortName>
    </recommendedName>
</protein>
<evidence type="ECO:0000256" key="7">
    <source>
        <dbReference type="RuleBase" id="RU362065"/>
    </source>
</evidence>
<dbReference type="InterPro" id="IPR010930">
    <property type="entry name" value="Flg_bb/hook_C_dom"/>
</dbReference>
<evidence type="ECO:0000256" key="4">
    <source>
        <dbReference type="ARBA" id="ARBA00016244"/>
    </source>
</evidence>
<evidence type="ECO:0000256" key="2">
    <source>
        <dbReference type="ARBA" id="ARBA00004613"/>
    </source>
</evidence>
<dbReference type="Proteomes" id="UP001271769">
    <property type="component" value="Unassembled WGS sequence"/>
</dbReference>
<keyword evidence="10" id="KW-0966">Cell projection</keyword>
<dbReference type="PANTHER" id="PTHR30033">
    <property type="entry name" value="FLAGELLAR HOOK-ASSOCIATED PROTEIN 1"/>
    <property type="match status" value="1"/>
</dbReference>
<organism evidence="10 11">
    <name type="scientific">Dongia rigui</name>
    <dbReference type="NCBI Taxonomy" id="940149"/>
    <lineage>
        <taxon>Bacteria</taxon>
        <taxon>Pseudomonadati</taxon>
        <taxon>Pseudomonadota</taxon>
        <taxon>Alphaproteobacteria</taxon>
        <taxon>Rhodospirillales</taxon>
        <taxon>Dongiaceae</taxon>
        <taxon>Dongia</taxon>
    </lineage>
</organism>